<protein>
    <submittedName>
        <fullName evidence="1">Uncharacterized protein</fullName>
    </submittedName>
</protein>
<dbReference type="EMBL" id="BAABHQ010000001">
    <property type="protein sequence ID" value="GAA4858824.1"/>
    <property type="molecule type" value="Genomic_DNA"/>
</dbReference>
<comment type="caution">
    <text evidence="1">The sequence shown here is derived from an EMBL/GenBank/DDBJ whole genome shotgun (WGS) entry which is preliminary data.</text>
</comment>
<keyword evidence="2" id="KW-1185">Reference proteome</keyword>
<sequence>MVAPVAVHREQAFGVAADTVTAGDETIRVVADQGSAGRIDWTLDDGRGTTLRRRHRVLGRVARVTLVDARHGHAALAASGGGGD</sequence>
<reference evidence="2" key="1">
    <citation type="journal article" date="2019" name="Int. J. Syst. Evol. Microbiol.">
        <title>The Global Catalogue of Microorganisms (GCM) 10K type strain sequencing project: providing services to taxonomists for standard genome sequencing and annotation.</title>
        <authorList>
            <consortium name="The Broad Institute Genomics Platform"/>
            <consortium name="The Broad Institute Genome Sequencing Center for Infectious Disease"/>
            <person name="Wu L."/>
            <person name="Ma J."/>
        </authorList>
    </citation>
    <scope>NUCLEOTIDE SEQUENCE [LARGE SCALE GENOMIC DNA]</scope>
    <source>
        <strain evidence="2">JCM 17983</strain>
    </source>
</reference>
<accession>A0ABP9DVR5</accession>
<proteinExistence type="predicted"/>
<gene>
    <name evidence="1" type="ORF">GCM10023203_02090</name>
</gene>
<evidence type="ECO:0000313" key="1">
    <source>
        <dbReference type="EMBL" id="GAA4858824.1"/>
    </source>
</evidence>
<name>A0ABP9DVR5_9PSEU</name>
<evidence type="ECO:0000313" key="2">
    <source>
        <dbReference type="Proteomes" id="UP001500457"/>
    </source>
</evidence>
<dbReference type="Proteomes" id="UP001500457">
    <property type="component" value="Unassembled WGS sequence"/>
</dbReference>
<dbReference type="RefSeq" id="WP_274233749.1">
    <property type="nucleotide sequence ID" value="NZ_BAABHQ010000001.1"/>
</dbReference>
<organism evidence="1 2">
    <name type="scientific">Actinomycetospora straminea</name>
    <dbReference type="NCBI Taxonomy" id="663607"/>
    <lineage>
        <taxon>Bacteria</taxon>
        <taxon>Bacillati</taxon>
        <taxon>Actinomycetota</taxon>
        <taxon>Actinomycetes</taxon>
        <taxon>Pseudonocardiales</taxon>
        <taxon>Pseudonocardiaceae</taxon>
        <taxon>Actinomycetospora</taxon>
    </lineage>
</organism>